<organism evidence="5 6">
    <name type="scientific">Longimycelium tulufanense</name>
    <dbReference type="NCBI Taxonomy" id="907463"/>
    <lineage>
        <taxon>Bacteria</taxon>
        <taxon>Bacillati</taxon>
        <taxon>Actinomycetota</taxon>
        <taxon>Actinomycetes</taxon>
        <taxon>Pseudonocardiales</taxon>
        <taxon>Pseudonocardiaceae</taxon>
        <taxon>Longimycelium</taxon>
    </lineage>
</organism>
<dbReference type="Pfam" id="PF01979">
    <property type="entry name" value="Amidohydro_1"/>
    <property type="match status" value="1"/>
</dbReference>
<evidence type="ECO:0000256" key="1">
    <source>
        <dbReference type="ARBA" id="ARBA00022723"/>
    </source>
</evidence>
<feature type="domain" description="Amidohydrolase-related" evidence="4">
    <location>
        <begin position="59"/>
        <end position="415"/>
    </location>
</feature>
<name>A0A8J3CIL8_9PSEU</name>
<dbReference type="InterPro" id="IPR011059">
    <property type="entry name" value="Metal-dep_hydrolase_composite"/>
</dbReference>
<dbReference type="RefSeq" id="WP_189060126.1">
    <property type="nucleotide sequence ID" value="NZ_BMMK01000021.1"/>
</dbReference>
<dbReference type="GO" id="GO:0046872">
    <property type="term" value="F:metal ion binding"/>
    <property type="evidence" value="ECO:0007669"/>
    <property type="project" value="UniProtKB-KW"/>
</dbReference>
<dbReference type="EMBL" id="BMMK01000021">
    <property type="protein sequence ID" value="GGM67267.1"/>
    <property type="molecule type" value="Genomic_DNA"/>
</dbReference>
<comment type="caution">
    <text evidence="5">The sequence shown here is derived from an EMBL/GenBank/DDBJ whole genome shotgun (WGS) entry which is preliminary data.</text>
</comment>
<dbReference type="InterPro" id="IPR050287">
    <property type="entry name" value="MTA/SAH_deaminase"/>
</dbReference>
<dbReference type="FunFam" id="3.20.20.140:FF:000014">
    <property type="entry name" value="5-methylthioadenosine/S-adenosylhomocysteine deaminase"/>
    <property type="match status" value="1"/>
</dbReference>
<evidence type="ECO:0000313" key="6">
    <source>
        <dbReference type="Proteomes" id="UP000637578"/>
    </source>
</evidence>
<evidence type="ECO:0000256" key="3">
    <source>
        <dbReference type="ARBA" id="ARBA00022833"/>
    </source>
</evidence>
<dbReference type="Gene3D" id="3.20.20.140">
    <property type="entry name" value="Metal-dependent hydrolases"/>
    <property type="match status" value="1"/>
</dbReference>
<dbReference type="AlphaFoldDB" id="A0A8J3CIL8"/>
<dbReference type="CDD" id="cd01298">
    <property type="entry name" value="ATZ_TRZ_like"/>
    <property type="match status" value="1"/>
</dbReference>
<evidence type="ECO:0000256" key="2">
    <source>
        <dbReference type="ARBA" id="ARBA00022801"/>
    </source>
</evidence>
<evidence type="ECO:0000259" key="4">
    <source>
        <dbReference type="Pfam" id="PF01979"/>
    </source>
</evidence>
<protein>
    <submittedName>
        <fullName evidence="5">Ethylammeline chlorohydrolase</fullName>
    </submittedName>
</protein>
<accession>A0A8J3CIL8</accession>
<keyword evidence="1" id="KW-0479">Metal-binding</keyword>
<dbReference type="InterPro" id="IPR032466">
    <property type="entry name" value="Metal_Hydrolase"/>
</dbReference>
<evidence type="ECO:0000313" key="5">
    <source>
        <dbReference type="EMBL" id="GGM67267.1"/>
    </source>
</evidence>
<gene>
    <name evidence="5" type="ORF">GCM10012275_42240</name>
</gene>
<dbReference type="SUPFAM" id="SSF51338">
    <property type="entry name" value="Composite domain of metallo-dependent hydrolases"/>
    <property type="match status" value="1"/>
</dbReference>
<dbReference type="Gene3D" id="2.30.40.10">
    <property type="entry name" value="Urease, subunit C, domain 1"/>
    <property type="match status" value="1"/>
</dbReference>
<dbReference type="SUPFAM" id="SSF51556">
    <property type="entry name" value="Metallo-dependent hydrolases"/>
    <property type="match status" value="1"/>
</dbReference>
<reference evidence="5" key="2">
    <citation type="submission" date="2020-09" db="EMBL/GenBank/DDBJ databases">
        <authorList>
            <person name="Sun Q."/>
            <person name="Zhou Y."/>
        </authorList>
    </citation>
    <scope>NUCLEOTIDE SEQUENCE</scope>
    <source>
        <strain evidence="5">CGMCC 4.5737</strain>
    </source>
</reference>
<reference evidence="5" key="1">
    <citation type="journal article" date="2014" name="Int. J. Syst. Evol. Microbiol.">
        <title>Complete genome sequence of Corynebacterium casei LMG S-19264T (=DSM 44701T), isolated from a smear-ripened cheese.</title>
        <authorList>
            <consortium name="US DOE Joint Genome Institute (JGI-PGF)"/>
            <person name="Walter F."/>
            <person name="Albersmeier A."/>
            <person name="Kalinowski J."/>
            <person name="Ruckert C."/>
        </authorList>
    </citation>
    <scope>NUCLEOTIDE SEQUENCE</scope>
    <source>
        <strain evidence="5">CGMCC 4.5737</strain>
    </source>
</reference>
<sequence>MATPVRLHAPVVLPCDPDCTVLRDAVVDIDEAGRVVHCGPLAGAPERPAGATVHRCSGILMPGLVNTHAHTPMTVLRGLGGDLPLLRWLNEAIWPAEARMVADDAYAGMRLGCVEMLRAGVTTSAESYFFPERIADAALEVGFRSVIGRAILDLPGMDSGGWRQQVGEISEWIDRVGLRFGPGELVEISYAPHSAYTVSPEALRAVAGAARERGALVQIHVAESLDEDRSQRERYGSVPRLLDEVGLLGCRLVGAHCVHMSDSDIELFARTGAGVSHCPGSNGKLASGMARLTDMVRAGVRVGLGTDGPASNDDLNLWQDARFAALLARVNNHDAVAISAGQALLLATRGGAAALQRDDIGALEPGRWADVVHLGADDTAFVAGLDVPDAELLANLFWAAGARAVRDVWVAGEQVLAEGVPSRVDVDEVRGKARAASLRLRG</sequence>
<dbReference type="PANTHER" id="PTHR43794">
    <property type="entry name" value="AMINOHYDROLASE SSNA-RELATED"/>
    <property type="match status" value="1"/>
</dbReference>
<keyword evidence="3" id="KW-0862">Zinc</keyword>
<keyword evidence="2" id="KW-0378">Hydrolase</keyword>
<proteinExistence type="predicted"/>
<dbReference type="GO" id="GO:0019239">
    <property type="term" value="F:deaminase activity"/>
    <property type="evidence" value="ECO:0007669"/>
    <property type="project" value="UniProtKB-ARBA"/>
</dbReference>
<keyword evidence="6" id="KW-1185">Reference proteome</keyword>
<dbReference type="InterPro" id="IPR006680">
    <property type="entry name" value="Amidohydro-rel"/>
</dbReference>
<dbReference type="GO" id="GO:0016814">
    <property type="term" value="F:hydrolase activity, acting on carbon-nitrogen (but not peptide) bonds, in cyclic amidines"/>
    <property type="evidence" value="ECO:0007669"/>
    <property type="project" value="UniProtKB-ARBA"/>
</dbReference>
<dbReference type="Proteomes" id="UP000637578">
    <property type="component" value="Unassembled WGS sequence"/>
</dbReference>
<dbReference type="PANTHER" id="PTHR43794:SF11">
    <property type="entry name" value="AMIDOHYDROLASE-RELATED DOMAIN-CONTAINING PROTEIN"/>
    <property type="match status" value="1"/>
</dbReference>